<keyword evidence="1" id="KW-1133">Transmembrane helix</keyword>
<proteinExistence type="predicted"/>
<name>A0ABP5U4H6_9ACTN</name>
<evidence type="ECO:0000313" key="4">
    <source>
        <dbReference type="Proteomes" id="UP001501444"/>
    </source>
</evidence>
<reference evidence="4" key="1">
    <citation type="journal article" date="2019" name="Int. J. Syst. Evol. Microbiol.">
        <title>The Global Catalogue of Microorganisms (GCM) 10K type strain sequencing project: providing services to taxonomists for standard genome sequencing and annotation.</title>
        <authorList>
            <consortium name="The Broad Institute Genomics Platform"/>
            <consortium name="The Broad Institute Genome Sequencing Center for Infectious Disease"/>
            <person name="Wu L."/>
            <person name="Ma J."/>
        </authorList>
    </citation>
    <scope>NUCLEOTIDE SEQUENCE [LARGE SCALE GENOMIC DNA]</scope>
    <source>
        <strain evidence="4">JCM 3272</strain>
    </source>
</reference>
<dbReference type="Pfam" id="PF19830">
    <property type="entry name" value="DUF6311"/>
    <property type="match status" value="1"/>
</dbReference>
<protein>
    <submittedName>
        <fullName evidence="3">Glycosyl transferase</fullName>
    </submittedName>
</protein>
<feature type="transmembrane region" description="Helical" evidence="1">
    <location>
        <begin position="225"/>
        <end position="245"/>
    </location>
</feature>
<evidence type="ECO:0000259" key="2">
    <source>
        <dbReference type="Pfam" id="PF19830"/>
    </source>
</evidence>
<evidence type="ECO:0000256" key="1">
    <source>
        <dbReference type="SAM" id="Phobius"/>
    </source>
</evidence>
<evidence type="ECO:0000313" key="3">
    <source>
        <dbReference type="EMBL" id="GAA2368731.1"/>
    </source>
</evidence>
<gene>
    <name evidence="3" type="ORF">GCM10010170_068740</name>
</gene>
<comment type="caution">
    <text evidence="3">The sequence shown here is derived from an EMBL/GenBank/DDBJ whole genome shotgun (WGS) entry which is preliminary data.</text>
</comment>
<feature type="transmembrane region" description="Helical" evidence="1">
    <location>
        <begin position="182"/>
        <end position="213"/>
    </location>
</feature>
<feature type="domain" description="DUF6311" evidence="2">
    <location>
        <begin position="61"/>
        <end position="355"/>
    </location>
</feature>
<keyword evidence="1" id="KW-0472">Membrane</keyword>
<dbReference type="EMBL" id="BAAARV010000067">
    <property type="protein sequence ID" value="GAA2368731.1"/>
    <property type="molecule type" value="Genomic_DNA"/>
</dbReference>
<dbReference type="Proteomes" id="UP001501444">
    <property type="component" value="Unassembled WGS sequence"/>
</dbReference>
<feature type="transmembrane region" description="Helical" evidence="1">
    <location>
        <begin position="298"/>
        <end position="317"/>
    </location>
</feature>
<sequence>MLVRAIDPLVMLGYVLSAVYVLQHLWADPNGRYLALNFQDHFTFEWFLTHATELFTHGHSPFFSDDVNYPMGVNLMANTSILTVALPLTPVTLWLGVGVTFAIISTLAIAGTAAGWYWVLSREFGRSRIAAGVAGAFLGFAPAIISQAAGHPNIAGQGLIPLIVAAVLRLRHPGRVWRRGLWLAALVVLQAGINEEMLFFTALGLAVFLLAYIPPRQLPSLTRAALPKLGVAVLAAVAVLAYPLYFQFWGPQTYRGLDSGVRAINLDILSYFNFGRYSLAGDVAEAARLNRDGASEENSFFGLPLIILLLAGSVTLWRSRLSRALFVTGFVFMICSFGDVLRYNGIDYHDAHGPWHWIATLPLFDSIVPTRLGLIVTVAVGVQVALLIDVLVVERLRLAFVIEEFEELEDFSDIPELDDISDLDHVPALVGSAPTAVSVFHTPATPPPVSPAPPVSLPNGPPISALVWALALVIALVPLIPLPQPAAERPALPAIFADANWRKDLPPNPVVVTLPNGWNENFNIMRWSTDTRFEVKFVAGYFLGPNDTDPTDKNAHFGPGWRNTTSYFLWVRTQLVSPTVTPAQREDMREDLKFWKATTIVFPVGWRDERVIRETIDKLVAPEVAPGRIVDGVWLWDVRPITAG</sequence>
<keyword evidence="1" id="KW-0812">Transmembrane</keyword>
<feature type="transmembrane region" description="Helical" evidence="1">
    <location>
        <begin position="93"/>
        <end position="117"/>
    </location>
</feature>
<feature type="transmembrane region" description="Helical" evidence="1">
    <location>
        <begin position="9"/>
        <end position="27"/>
    </location>
</feature>
<feature type="transmembrane region" description="Helical" evidence="1">
    <location>
        <begin position="372"/>
        <end position="393"/>
    </location>
</feature>
<dbReference type="GO" id="GO:0016740">
    <property type="term" value="F:transferase activity"/>
    <property type="evidence" value="ECO:0007669"/>
    <property type="project" value="UniProtKB-KW"/>
</dbReference>
<feature type="transmembrane region" description="Helical" evidence="1">
    <location>
        <begin position="154"/>
        <end position="170"/>
    </location>
</feature>
<accession>A0ABP5U4H6</accession>
<keyword evidence="3" id="KW-0808">Transferase</keyword>
<feature type="transmembrane region" description="Helical" evidence="1">
    <location>
        <begin position="463"/>
        <end position="482"/>
    </location>
</feature>
<feature type="transmembrane region" description="Helical" evidence="1">
    <location>
        <begin position="129"/>
        <end position="148"/>
    </location>
</feature>
<dbReference type="InterPro" id="IPR046278">
    <property type="entry name" value="DUF6311"/>
</dbReference>
<keyword evidence="4" id="KW-1185">Reference proteome</keyword>
<feature type="transmembrane region" description="Helical" evidence="1">
    <location>
        <begin position="323"/>
        <end position="341"/>
    </location>
</feature>
<organism evidence="3 4">
    <name type="scientific">Dactylosporangium salmoneum</name>
    <dbReference type="NCBI Taxonomy" id="53361"/>
    <lineage>
        <taxon>Bacteria</taxon>
        <taxon>Bacillati</taxon>
        <taxon>Actinomycetota</taxon>
        <taxon>Actinomycetes</taxon>
        <taxon>Micromonosporales</taxon>
        <taxon>Micromonosporaceae</taxon>
        <taxon>Dactylosporangium</taxon>
    </lineage>
</organism>